<keyword evidence="3" id="KW-0436">Ligase</keyword>
<dbReference type="InterPro" id="IPR000873">
    <property type="entry name" value="AMP-dep_synth/lig_dom"/>
</dbReference>
<dbReference type="InterPro" id="IPR020806">
    <property type="entry name" value="PKS_PP-bd"/>
</dbReference>
<dbReference type="Pfam" id="PF00501">
    <property type="entry name" value="AMP-binding"/>
    <property type="match status" value="1"/>
</dbReference>
<feature type="domain" description="Carrier" evidence="6">
    <location>
        <begin position="1060"/>
        <end position="1135"/>
    </location>
</feature>
<keyword evidence="8" id="KW-1185">Reference proteome</keyword>
<dbReference type="Pfam" id="PF00550">
    <property type="entry name" value="PP-binding"/>
    <property type="match status" value="2"/>
</dbReference>
<dbReference type="PROSITE" id="PS00012">
    <property type="entry name" value="PHOSPHOPANTETHEINE"/>
    <property type="match status" value="1"/>
</dbReference>
<evidence type="ECO:0000256" key="3">
    <source>
        <dbReference type="ARBA" id="ARBA00022598"/>
    </source>
</evidence>
<feature type="chain" id="PRO_5044324015" evidence="5">
    <location>
        <begin position="22"/>
        <end position="1585"/>
    </location>
</feature>
<dbReference type="InterPro" id="IPR045851">
    <property type="entry name" value="AMP-bd_C_sf"/>
</dbReference>
<dbReference type="Gene3D" id="3.30.300.30">
    <property type="match status" value="1"/>
</dbReference>
<keyword evidence="1" id="KW-0596">Phosphopantetheine</keyword>
<dbReference type="Gene3D" id="1.10.1200.10">
    <property type="entry name" value="ACP-like"/>
    <property type="match status" value="2"/>
</dbReference>
<dbReference type="InterPro" id="IPR023213">
    <property type="entry name" value="CAT-like_dom_sf"/>
</dbReference>
<dbReference type="SUPFAM" id="SSF47336">
    <property type="entry name" value="ACP-like"/>
    <property type="match status" value="2"/>
</dbReference>
<dbReference type="PANTHER" id="PTHR45527:SF11">
    <property type="entry name" value="NONRIBOSOMAL PEPTIDE SYNTHETASE 5"/>
    <property type="match status" value="1"/>
</dbReference>
<organism evidence="7 8">
    <name type="scientific">Purpureocillium lavendulum</name>
    <dbReference type="NCBI Taxonomy" id="1247861"/>
    <lineage>
        <taxon>Eukaryota</taxon>
        <taxon>Fungi</taxon>
        <taxon>Dikarya</taxon>
        <taxon>Ascomycota</taxon>
        <taxon>Pezizomycotina</taxon>
        <taxon>Sordariomycetes</taxon>
        <taxon>Hypocreomycetidae</taxon>
        <taxon>Hypocreales</taxon>
        <taxon>Ophiocordycipitaceae</taxon>
        <taxon>Purpureocillium</taxon>
    </lineage>
</organism>
<dbReference type="SUPFAM" id="SSF56801">
    <property type="entry name" value="Acetyl-CoA synthetase-like"/>
    <property type="match status" value="1"/>
</dbReference>
<sequence length="1585" mass="174669">MLAVSEFLVLFELCTVLDKSALDIDLDTGFISNGGDSLGAVALAAACKAHGLSLPRDKILRSQTLRDALAPISGLVGAEPAQVKHYLLSKLALESTPLSDVSSTSSRNTTPSVGQDTVPINHWPQSANTSHAGSVVKGGPVDTPDTTLSILTETPLTEMQLHFIHGSLRQPGTNFIVHTETYETNYIPILKEAWKQVVESEPIFNQDFPRHHAVEYGPVGFNWDDATNENTNRYDSETRIGSFFRVTPAEGSTQLSHITWTVHHSLMDGYSASLLFDKVLRIANGESRPFPGPSFQHFTRELDLFRKASREFGAAHWASKQDVMSTAQHELLLPPALPHQSYAGSRSISMDITDIAQNIQSRAKRVGITPATLFNAAWALTLAQFTDSDVVSFGAVLCGRSLAIPGALDVVGPLLNTLPLAIHVARNMTTDDFLRNMFDELIELEEYQWTTSEQGFSRAFETALSVQIDAPNVANWNIRPVQRATRQEHEVPLGITIDAGHKVSFDYHVNRFSEDNINRLAKTYRRALELLLEPARSLDDVAKHLLPSTSTEMLHHFGNCSPSTLTSSIKEDLVTLFERRAREIPDNIAIEKGCDKMTYREMDTAASKIASRLSHHITQGEVVCVYSDRSMLWLCAIFGILKAGGVYCSMDPTVPQEVRDRNFGLSGAKTFITGKPCQLKIVPPGCPISFTVQSTMESTEFEPLEHRAVANPHSPAYVCFTSGSTGTPKGVLCAHAGLVAFQSSLDVRLFAAPGRKVAHVMSVAFDGSIHELFSALTYGATVVLPSGSDPFGHLHSADSAILTPSLARLLDPEEFERLKWVYFVGEPVPQAVCDRWASVKQLYNMYGPTEGTCGATIKRLLPGQPVTIGVPNSTTRIYILNSEKALSPPGAVGELYLAGVQVAGGYLDLPQQTQERFLPDTIWLPGVGEMMYKTGDRGYWTEDGEIALLGRRDREIKLRGYRLDMGDLEIRIARAYPSLQAVAVTHHKDQLITMVQPQDVDVTSLREELRKALPQYAMPHIIISTEKLPVTGAGKVDYKAVSEAAAQPRKALAQKDQLSTSAERAVAEAYKLALQLPDDMEVTALSNFVELGGHSLRQLELLRHLSAAFDVQLSLKLILVSPTVRDLAKAITQCVNSTPTVVLDQKFPVSEERATPIEVEWMQKYETSSGSSSFNVCFSSTFDSAIVNKERLIEAWNMVLARHQLLACQYAYRGADEVIRINPGYVPRVQTPCSFDLWVEANRPFALELEQPVRVFITDDRLTVVLSHIVADYTALGILMREAADAYSGKLLDDAPRSYSLANVWYEPAPQDSLRFWTEYLRNCPENPHPLGREVARSDYSGTSALSIIDAGVFDRALQFSATANVTLQQMAIACVAVCLDQSQVSTDIVLGVPHINRETAEDLDTFGLFLQPLPVRVTHGSNTTGSLMESVKTSSQMALAHAIPWHQLLQHLDMKPDYPNHPLFDVMVTMHDFRQTNDLDMKVPGMESSFVWSEGAKFKLLCEFTALPNGKLLLRLEYDTGVLSQVQVERLQNAIPLAMSMISDSSEHGEIKQALMGSADMPSNLAGSIVEDTKCFFGKTLQDI</sequence>
<keyword evidence="5" id="KW-0732">Signal</keyword>
<dbReference type="PROSITE" id="PS00455">
    <property type="entry name" value="AMP_BINDING"/>
    <property type="match status" value="1"/>
</dbReference>
<evidence type="ECO:0000313" key="7">
    <source>
        <dbReference type="EMBL" id="KAJ6445344.1"/>
    </source>
</evidence>
<feature type="domain" description="Carrier" evidence="6">
    <location>
        <begin position="1"/>
        <end position="76"/>
    </location>
</feature>
<dbReference type="Proteomes" id="UP001163105">
    <property type="component" value="Unassembled WGS sequence"/>
</dbReference>
<evidence type="ECO:0000256" key="4">
    <source>
        <dbReference type="ARBA" id="ARBA00029454"/>
    </source>
</evidence>
<dbReference type="PANTHER" id="PTHR45527">
    <property type="entry name" value="NONRIBOSOMAL PEPTIDE SYNTHETASE"/>
    <property type="match status" value="1"/>
</dbReference>
<dbReference type="Pfam" id="PF00668">
    <property type="entry name" value="Condensation"/>
    <property type="match status" value="2"/>
</dbReference>
<feature type="signal peptide" evidence="5">
    <location>
        <begin position="1"/>
        <end position="21"/>
    </location>
</feature>
<evidence type="ECO:0000256" key="2">
    <source>
        <dbReference type="ARBA" id="ARBA00022553"/>
    </source>
</evidence>
<name>A0AB34G1F4_9HYPO</name>
<keyword evidence="2" id="KW-0597">Phosphoprotein</keyword>
<dbReference type="InterPro" id="IPR020845">
    <property type="entry name" value="AMP-binding_CS"/>
</dbReference>
<dbReference type="EMBL" id="JAQHRD010000001">
    <property type="protein sequence ID" value="KAJ6445344.1"/>
    <property type="molecule type" value="Genomic_DNA"/>
</dbReference>
<gene>
    <name evidence="7" type="primary">GLIP</name>
    <name evidence="7" type="ORF">O9K51_00103</name>
</gene>
<dbReference type="SMART" id="SM00823">
    <property type="entry name" value="PKS_PP"/>
    <property type="match status" value="2"/>
</dbReference>
<reference evidence="7" key="1">
    <citation type="submission" date="2023-01" db="EMBL/GenBank/DDBJ databases">
        <title>The growth and conidiation of Purpureocillium lavendulum are regulated by nitrogen source and histone H3K14 acetylation.</title>
        <authorList>
            <person name="Tang P."/>
            <person name="Han J."/>
            <person name="Zhang C."/>
            <person name="Tang P."/>
            <person name="Qi F."/>
            <person name="Zhang K."/>
            <person name="Liang L."/>
        </authorList>
    </citation>
    <scope>NUCLEOTIDE SEQUENCE</scope>
    <source>
        <strain evidence="7">YMF1.00683</strain>
    </source>
</reference>
<comment type="caution">
    <text evidence="7">The sequence shown here is derived from an EMBL/GenBank/DDBJ whole genome shotgun (WGS) entry which is preliminary data.</text>
</comment>
<dbReference type="Gene3D" id="3.30.559.30">
    <property type="entry name" value="Nonribosomal peptide synthetase, condensation domain"/>
    <property type="match status" value="2"/>
</dbReference>
<dbReference type="Gene3D" id="3.40.50.12780">
    <property type="entry name" value="N-terminal domain of ligase-like"/>
    <property type="match status" value="1"/>
</dbReference>
<accession>A0AB34G1F4</accession>
<dbReference type="InterPro" id="IPR009081">
    <property type="entry name" value="PP-bd_ACP"/>
</dbReference>
<dbReference type="Gene3D" id="3.30.559.10">
    <property type="entry name" value="Chloramphenicol acetyltransferase-like domain"/>
    <property type="match status" value="2"/>
</dbReference>
<dbReference type="InterPro" id="IPR042099">
    <property type="entry name" value="ANL_N_sf"/>
</dbReference>
<evidence type="ECO:0000259" key="6">
    <source>
        <dbReference type="PROSITE" id="PS50075"/>
    </source>
</evidence>
<proteinExistence type="inferred from homology"/>
<dbReference type="GO" id="GO:0016874">
    <property type="term" value="F:ligase activity"/>
    <property type="evidence" value="ECO:0007669"/>
    <property type="project" value="UniProtKB-KW"/>
</dbReference>
<evidence type="ECO:0000313" key="8">
    <source>
        <dbReference type="Proteomes" id="UP001163105"/>
    </source>
</evidence>
<dbReference type="SUPFAM" id="SSF52777">
    <property type="entry name" value="CoA-dependent acyltransferases"/>
    <property type="match status" value="4"/>
</dbReference>
<dbReference type="GO" id="GO:0005737">
    <property type="term" value="C:cytoplasm"/>
    <property type="evidence" value="ECO:0007669"/>
    <property type="project" value="TreeGrafter"/>
</dbReference>
<evidence type="ECO:0000256" key="1">
    <source>
        <dbReference type="ARBA" id="ARBA00022450"/>
    </source>
</evidence>
<comment type="similarity">
    <text evidence="4">Belongs to the NRP synthetase family.</text>
</comment>
<dbReference type="GO" id="GO:0031177">
    <property type="term" value="F:phosphopantetheine binding"/>
    <property type="evidence" value="ECO:0007669"/>
    <property type="project" value="InterPro"/>
</dbReference>
<protein>
    <submittedName>
        <fullName evidence="7">NRPS-like enzyme</fullName>
    </submittedName>
</protein>
<dbReference type="InterPro" id="IPR001242">
    <property type="entry name" value="Condensation_dom"/>
</dbReference>
<dbReference type="InterPro" id="IPR036736">
    <property type="entry name" value="ACP-like_sf"/>
</dbReference>
<dbReference type="GO" id="GO:0043041">
    <property type="term" value="P:amino acid activation for nonribosomal peptide biosynthetic process"/>
    <property type="evidence" value="ECO:0007669"/>
    <property type="project" value="TreeGrafter"/>
</dbReference>
<dbReference type="InterPro" id="IPR006162">
    <property type="entry name" value="Ppantetheine_attach_site"/>
</dbReference>
<dbReference type="CDD" id="cd19537">
    <property type="entry name" value="C_NRPS-like"/>
    <property type="match status" value="1"/>
</dbReference>
<dbReference type="PROSITE" id="PS50075">
    <property type="entry name" value="CARRIER"/>
    <property type="match status" value="2"/>
</dbReference>
<dbReference type="GO" id="GO:0044550">
    <property type="term" value="P:secondary metabolite biosynthetic process"/>
    <property type="evidence" value="ECO:0007669"/>
    <property type="project" value="TreeGrafter"/>
</dbReference>
<evidence type="ECO:0000256" key="5">
    <source>
        <dbReference type="SAM" id="SignalP"/>
    </source>
</evidence>